<dbReference type="HAMAP" id="MF_01302_B">
    <property type="entry name" value="Ribosomal_uS8_B"/>
    <property type="match status" value="1"/>
</dbReference>
<dbReference type="GO" id="GO:0006412">
    <property type="term" value="P:translation"/>
    <property type="evidence" value="ECO:0007669"/>
    <property type="project" value="UniProtKB-UniRule"/>
</dbReference>
<organism evidence="7 8">
    <name type="scientific">Candidatus Yonathbacteria bacterium RIFCSPHIGHO2_02_FULL_44_14</name>
    <dbReference type="NCBI Taxonomy" id="1802724"/>
    <lineage>
        <taxon>Bacteria</taxon>
        <taxon>Candidatus Yonathiibacteriota</taxon>
    </lineage>
</organism>
<evidence type="ECO:0000256" key="1">
    <source>
        <dbReference type="ARBA" id="ARBA00006471"/>
    </source>
</evidence>
<keyword evidence="2 5" id="KW-0689">Ribosomal protein</keyword>
<accession>A0A1G2S6G0</accession>
<keyword evidence="3 5" id="KW-0687">Ribonucleoprotein</keyword>
<dbReference type="FunFam" id="3.30.1490.10:FF:000001">
    <property type="entry name" value="30S ribosomal protein S8"/>
    <property type="match status" value="1"/>
</dbReference>
<dbReference type="PROSITE" id="PS00053">
    <property type="entry name" value="RIBOSOMAL_S8"/>
    <property type="match status" value="1"/>
</dbReference>
<dbReference type="PANTHER" id="PTHR11758">
    <property type="entry name" value="40S RIBOSOMAL PROTEIN S15A"/>
    <property type="match status" value="1"/>
</dbReference>
<gene>
    <name evidence="5" type="primary">rpsH</name>
    <name evidence="7" type="ORF">A3D51_00685</name>
</gene>
<name>A0A1G2S6G0_9BACT</name>
<evidence type="ECO:0000256" key="5">
    <source>
        <dbReference type="HAMAP-Rule" id="MF_01302"/>
    </source>
</evidence>
<dbReference type="GO" id="GO:1990904">
    <property type="term" value="C:ribonucleoprotein complex"/>
    <property type="evidence" value="ECO:0007669"/>
    <property type="project" value="UniProtKB-KW"/>
</dbReference>
<dbReference type="GO" id="GO:0005737">
    <property type="term" value="C:cytoplasm"/>
    <property type="evidence" value="ECO:0007669"/>
    <property type="project" value="UniProtKB-ARBA"/>
</dbReference>
<dbReference type="Pfam" id="PF00410">
    <property type="entry name" value="Ribosomal_S8"/>
    <property type="match status" value="1"/>
</dbReference>
<dbReference type="InterPro" id="IPR035987">
    <property type="entry name" value="Ribosomal_uS8_sf"/>
</dbReference>
<keyword evidence="5" id="KW-0699">rRNA-binding</keyword>
<dbReference type="Proteomes" id="UP000179118">
    <property type="component" value="Unassembled WGS sequence"/>
</dbReference>
<dbReference type="AlphaFoldDB" id="A0A1G2S6G0"/>
<evidence type="ECO:0000313" key="7">
    <source>
        <dbReference type="EMBL" id="OHA80577.1"/>
    </source>
</evidence>
<dbReference type="GO" id="GO:0019843">
    <property type="term" value="F:rRNA binding"/>
    <property type="evidence" value="ECO:0007669"/>
    <property type="project" value="UniProtKB-UniRule"/>
</dbReference>
<dbReference type="EMBL" id="MHUT01000018">
    <property type="protein sequence ID" value="OHA80577.1"/>
    <property type="molecule type" value="Genomic_DNA"/>
</dbReference>
<proteinExistence type="inferred from homology"/>
<comment type="function">
    <text evidence="5">One of the primary rRNA binding proteins, it binds directly to 16S rRNA central domain where it helps coordinate assembly of the platform of the 30S subunit.</text>
</comment>
<dbReference type="InterPro" id="IPR000630">
    <property type="entry name" value="Ribosomal_uS8"/>
</dbReference>
<protein>
    <recommendedName>
        <fullName evidence="4 5">Small ribosomal subunit protein uS8</fullName>
    </recommendedName>
</protein>
<evidence type="ECO:0000256" key="2">
    <source>
        <dbReference type="ARBA" id="ARBA00022980"/>
    </source>
</evidence>
<dbReference type="SUPFAM" id="SSF56047">
    <property type="entry name" value="Ribosomal protein S8"/>
    <property type="match status" value="1"/>
</dbReference>
<reference evidence="7 8" key="1">
    <citation type="journal article" date="2016" name="Nat. Commun.">
        <title>Thousands of microbial genomes shed light on interconnected biogeochemical processes in an aquifer system.</title>
        <authorList>
            <person name="Anantharaman K."/>
            <person name="Brown C.T."/>
            <person name="Hug L.A."/>
            <person name="Sharon I."/>
            <person name="Castelle C.J."/>
            <person name="Probst A.J."/>
            <person name="Thomas B.C."/>
            <person name="Singh A."/>
            <person name="Wilkins M.J."/>
            <person name="Karaoz U."/>
            <person name="Brodie E.L."/>
            <person name="Williams K.H."/>
            <person name="Hubbard S.S."/>
            <person name="Banfield J.F."/>
        </authorList>
    </citation>
    <scope>NUCLEOTIDE SEQUENCE [LARGE SCALE GENOMIC DNA]</scope>
</reference>
<comment type="subunit">
    <text evidence="5">Part of the 30S ribosomal subunit. Contacts proteins S5 and S12.</text>
</comment>
<evidence type="ECO:0000256" key="6">
    <source>
        <dbReference type="RuleBase" id="RU003660"/>
    </source>
</evidence>
<dbReference type="Gene3D" id="3.30.1370.30">
    <property type="match status" value="1"/>
</dbReference>
<keyword evidence="5" id="KW-0694">RNA-binding</keyword>
<evidence type="ECO:0000256" key="4">
    <source>
        <dbReference type="ARBA" id="ARBA00035258"/>
    </source>
</evidence>
<sequence>MHDPIADMLIRIKNAGNAGKDLAEMPFSNMKESIAKVLFVEGYIASYAKKGKKVQKTLEVGIAYEGKKPRVADVLRMSKPSRRFYLKADEIKQVKNGYGLMVISTPKGIMTGDEARKGQVGGEALFKIW</sequence>
<dbReference type="GO" id="GO:0005840">
    <property type="term" value="C:ribosome"/>
    <property type="evidence" value="ECO:0007669"/>
    <property type="project" value="UniProtKB-KW"/>
</dbReference>
<evidence type="ECO:0000313" key="8">
    <source>
        <dbReference type="Proteomes" id="UP000179118"/>
    </source>
</evidence>
<evidence type="ECO:0000256" key="3">
    <source>
        <dbReference type="ARBA" id="ARBA00023274"/>
    </source>
</evidence>
<comment type="similarity">
    <text evidence="1 5 6">Belongs to the universal ribosomal protein uS8 family.</text>
</comment>
<dbReference type="NCBIfam" id="NF001109">
    <property type="entry name" value="PRK00136.1"/>
    <property type="match status" value="1"/>
</dbReference>
<comment type="caution">
    <text evidence="7">The sequence shown here is derived from an EMBL/GenBank/DDBJ whole genome shotgun (WGS) entry which is preliminary data.</text>
</comment>
<dbReference type="GO" id="GO:0003735">
    <property type="term" value="F:structural constituent of ribosome"/>
    <property type="evidence" value="ECO:0007669"/>
    <property type="project" value="InterPro"/>
</dbReference>
<dbReference type="Gene3D" id="3.30.1490.10">
    <property type="match status" value="1"/>
</dbReference>
<dbReference type="InterPro" id="IPR047863">
    <property type="entry name" value="Ribosomal_uS8_CS"/>
</dbReference>